<dbReference type="VEuPathDB" id="CryptoDB:Cvel_7421"/>
<proteinExistence type="predicted"/>
<reference evidence="2" key="1">
    <citation type="submission" date="2014-11" db="EMBL/GenBank/DDBJ databases">
        <authorList>
            <person name="Otto D Thomas"/>
            <person name="Naeem Raeece"/>
        </authorList>
    </citation>
    <scope>NUCLEOTIDE SEQUENCE</scope>
</reference>
<dbReference type="EMBL" id="CDMZ01003115">
    <property type="protein sequence ID" value="CEM45158.1"/>
    <property type="molecule type" value="Genomic_DNA"/>
</dbReference>
<evidence type="ECO:0008006" key="3">
    <source>
        <dbReference type="Google" id="ProtNLM"/>
    </source>
</evidence>
<evidence type="ECO:0000256" key="1">
    <source>
        <dbReference type="SAM" id="SignalP"/>
    </source>
</evidence>
<evidence type="ECO:0000313" key="2">
    <source>
        <dbReference type="EMBL" id="CEM45158.1"/>
    </source>
</evidence>
<accession>A0A0G4HLB4</accession>
<feature type="chain" id="PRO_5005191955" description="Secreted protein" evidence="1">
    <location>
        <begin position="19"/>
        <end position="249"/>
    </location>
</feature>
<dbReference type="AlphaFoldDB" id="A0A0G4HLB4"/>
<name>A0A0G4HLB4_9ALVE</name>
<protein>
    <recommendedName>
        <fullName evidence="3">Secreted protein</fullName>
    </recommendedName>
</protein>
<organism evidence="2">
    <name type="scientific">Chromera velia CCMP2878</name>
    <dbReference type="NCBI Taxonomy" id="1169474"/>
    <lineage>
        <taxon>Eukaryota</taxon>
        <taxon>Sar</taxon>
        <taxon>Alveolata</taxon>
        <taxon>Colpodellida</taxon>
        <taxon>Chromeraceae</taxon>
        <taxon>Chromera</taxon>
    </lineage>
</organism>
<sequence>MFVRLVCCVLGCLCEVDSSTCKALRSPHHPLGRQDCGRTSAVRLVVKGLLVPPKSGHAALCFRLGNEDTRAIDVRQRNTARRVKETHIAGLPSYFGGSIASRTRSEAPREGFREDPALLKEANRARLAALGSCSATSPTLGIMRVVHWKATCRRMKTNSTRLSVLGSGPPTAPAFCKLLRHVGWKAARLMMETDFAAATVLLTSASTAVTPHSPVSWNLSGGMVEADLAGFRVLLPTPTTSPARLQTCH</sequence>
<feature type="signal peptide" evidence="1">
    <location>
        <begin position="1"/>
        <end position="18"/>
    </location>
</feature>
<gene>
    <name evidence="2" type="ORF">Cvel_7421</name>
</gene>
<keyword evidence="1" id="KW-0732">Signal</keyword>